<evidence type="ECO:0000259" key="4">
    <source>
        <dbReference type="Pfam" id="PF01656"/>
    </source>
</evidence>
<dbReference type="InterPro" id="IPR050625">
    <property type="entry name" value="ParA/MinD_ATPase"/>
</dbReference>
<dbReference type="Pfam" id="PF01656">
    <property type="entry name" value="CbiA"/>
    <property type="match status" value="1"/>
</dbReference>
<sequence>MGRSRCRPADTRPVRCTHVGRARQPRRIRLLVGRPAIPRRDLGRRSRCVAAAYRGARDPRPARAGPDHRKAPVNLPPVPVRFDDARPRALTIAHDVAAEGLDLLLVRDVLGRFALVVDDREKDVPADRATAWSERLTADLQRYAADRPLLLASGLFSADDLLGSERAQPDPLHLPADEHGSVRLLDNTVVGEDWAQVSTPAVETDGSRTHRTALYGFKGGVGRTTATAILARHLADQGHVVLVVDLDLESPGAGPILAAGALLPRHGIVDQLVESAVANADGLDLVAPSGYRPRTGRGELWVTPARGRDTAGVTYSYVDKLNRVYADIPGMDFADRLAAAVRACEDAVAREGESGRRPNVVLLDSRAGIHDIAAVTISRLCDLALLFGADNRQTWGGYGDLFVAWHSSGQARAIREKLRMVASMVPESPQRPMGAYLESFREHSWECFAVLYDDDVPELETGQLIPGAFSPSLEDDSAPHHPIPILFEPGLVGLDSDSAPGWQDRAFVQAAYRDFLTTATLLITADPQSNEGPR</sequence>
<evidence type="ECO:0000256" key="2">
    <source>
        <dbReference type="ARBA" id="ARBA00022840"/>
    </source>
</evidence>
<evidence type="ECO:0000313" key="5">
    <source>
        <dbReference type="EMBL" id="MPY51270.1"/>
    </source>
</evidence>
<organism evidence="5 6">
    <name type="scientific">Streptomyces acidicola</name>
    <dbReference type="NCBI Taxonomy" id="2596892"/>
    <lineage>
        <taxon>Bacteria</taxon>
        <taxon>Bacillati</taxon>
        <taxon>Actinomycetota</taxon>
        <taxon>Actinomycetes</taxon>
        <taxon>Kitasatosporales</taxon>
        <taxon>Streptomycetaceae</taxon>
        <taxon>Streptomyces</taxon>
    </lineage>
</organism>
<dbReference type="InterPro" id="IPR027417">
    <property type="entry name" value="P-loop_NTPase"/>
</dbReference>
<dbReference type="InterPro" id="IPR002586">
    <property type="entry name" value="CobQ/CobB/MinD/ParA_Nub-bd_dom"/>
</dbReference>
<name>A0A5N8WV44_9ACTN</name>
<dbReference type="GO" id="GO:0009898">
    <property type="term" value="C:cytoplasmic side of plasma membrane"/>
    <property type="evidence" value="ECO:0007669"/>
    <property type="project" value="TreeGrafter"/>
</dbReference>
<protein>
    <submittedName>
        <fullName evidence="5">AAA family ATPase</fullName>
    </submittedName>
</protein>
<dbReference type="Gene3D" id="3.40.50.300">
    <property type="entry name" value="P-loop containing nucleotide triphosphate hydrolases"/>
    <property type="match status" value="1"/>
</dbReference>
<reference evidence="5 6" key="1">
    <citation type="submission" date="2019-09" db="EMBL/GenBank/DDBJ databases">
        <authorList>
            <person name="Duangmal K."/>
            <person name="Teo W.F.A."/>
            <person name="Lipun K."/>
        </authorList>
    </citation>
    <scope>NUCLEOTIDE SEQUENCE [LARGE SCALE GENOMIC DNA]</scope>
    <source>
        <strain evidence="5 6">K1PN6</strain>
    </source>
</reference>
<comment type="caution">
    <text evidence="5">The sequence shown here is derived from an EMBL/GenBank/DDBJ whole genome shotgun (WGS) entry which is preliminary data.</text>
</comment>
<gene>
    <name evidence="5" type="ORF">FPZ41_23000</name>
</gene>
<keyword evidence="2" id="KW-0067">ATP-binding</keyword>
<evidence type="ECO:0000256" key="3">
    <source>
        <dbReference type="SAM" id="MobiDB-lite"/>
    </source>
</evidence>
<dbReference type="GO" id="GO:0016887">
    <property type="term" value="F:ATP hydrolysis activity"/>
    <property type="evidence" value="ECO:0007669"/>
    <property type="project" value="TreeGrafter"/>
</dbReference>
<proteinExistence type="predicted"/>
<dbReference type="AlphaFoldDB" id="A0A5N8WV44"/>
<evidence type="ECO:0000313" key="6">
    <source>
        <dbReference type="Proteomes" id="UP000373149"/>
    </source>
</evidence>
<evidence type="ECO:0000256" key="1">
    <source>
        <dbReference type="ARBA" id="ARBA00022741"/>
    </source>
</evidence>
<accession>A0A5N8WV44</accession>
<dbReference type="PANTHER" id="PTHR43384:SF6">
    <property type="entry name" value="SEPTUM SITE-DETERMINING PROTEIN MIND HOMOLOG, CHLOROPLASTIC"/>
    <property type="match status" value="1"/>
</dbReference>
<dbReference type="PANTHER" id="PTHR43384">
    <property type="entry name" value="SEPTUM SITE-DETERMINING PROTEIN MIND HOMOLOG, CHLOROPLASTIC-RELATED"/>
    <property type="match status" value="1"/>
</dbReference>
<dbReference type="GO" id="GO:0005524">
    <property type="term" value="F:ATP binding"/>
    <property type="evidence" value="ECO:0007669"/>
    <property type="project" value="UniProtKB-KW"/>
</dbReference>
<feature type="compositionally biased region" description="Basic and acidic residues" evidence="3">
    <location>
        <begin position="55"/>
        <end position="70"/>
    </location>
</feature>
<keyword evidence="6" id="KW-1185">Reference proteome</keyword>
<feature type="region of interest" description="Disordered" evidence="3">
    <location>
        <begin position="54"/>
        <end position="78"/>
    </location>
</feature>
<dbReference type="Proteomes" id="UP000373149">
    <property type="component" value="Unassembled WGS sequence"/>
</dbReference>
<dbReference type="GO" id="GO:0051782">
    <property type="term" value="P:negative regulation of cell division"/>
    <property type="evidence" value="ECO:0007669"/>
    <property type="project" value="TreeGrafter"/>
</dbReference>
<keyword evidence="1" id="KW-0547">Nucleotide-binding</keyword>
<dbReference type="EMBL" id="VMNX01000090">
    <property type="protein sequence ID" value="MPY51270.1"/>
    <property type="molecule type" value="Genomic_DNA"/>
</dbReference>
<dbReference type="SUPFAM" id="SSF52540">
    <property type="entry name" value="P-loop containing nucleoside triphosphate hydrolases"/>
    <property type="match status" value="1"/>
</dbReference>
<feature type="domain" description="CobQ/CobB/MinD/ParA nucleotide binding" evidence="4">
    <location>
        <begin position="214"/>
        <end position="251"/>
    </location>
</feature>
<dbReference type="GO" id="GO:0005829">
    <property type="term" value="C:cytosol"/>
    <property type="evidence" value="ECO:0007669"/>
    <property type="project" value="TreeGrafter"/>
</dbReference>
<dbReference type="NCBIfam" id="NF047398">
    <property type="entry name" value="AAA_KGGVGR"/>
    <property type="match status" value="1"/>
</dbReference>